<keyword evidence="14" id="KW-0904">Protein phosphatase</keyword>
<dbReference type="InterPro" id="IPR003594">
    <property type="entry name" value="HATPase_dom"/>
</dbReference>
<keyword evidence="22" id="KW-0472">Membrane</keyword>
<feature type="transmembrane region" description="Helical" evidence="22">
    <location>
        <begin position="245"/>
        <end position="267"/>
    </location>
</feature>
<reference evidence="25 26" key="1">
    <citation type="submission" date="2021-03" db="EMBL/GenBank/DDBJ databases">
        <title>Aliifodinibius sp. nov., a new bacterium isolated from saline soil.</title>
        <authorList>
            <person name="Galisteo C."/>
            <person name="De La Haba R."/>
            <person name="Sanchez-Porro C."/>
            <person name="Ventosa A."/>
        </authorList>
    </citation>
    <scope>NUCLEOTIDE SEQUENCE [LARGE SCALE GENOMIC DNA]</scope>
    <source>
        <strain evidence="25 26">1BSP15-2V2</strain>
    </source>
</reference>
<feature type="transmembrane region" description="Helical" evidence="22">
    <location>
        <begin position="493"/>
        <end position="513"/>
    </location>
</feature>
<feature type="transmembrane region" description="Helical" evidence="22">
    <location>
        <begin position="460"/>
        <end position="481"/>
    </location>
</feature>
<sequence length="1299" mass="147749">MKNSLNTQRTYYLLGWTLVGLLLVLLALEGWRYGVKPSEEDNLQRIEQQLTTAAQRFQTKQHELLQRSEKLAATLQTPLIRSQPPSDLYQLLSPYTDLWSIALFQNNQPIVWRGFALQEREEDLFDEPFESSIVLRQKNNTIFWECHVPFSLQQDDNTTWYRLFTSYRIEQSNPLAIGNSSEYNLFRSEVAKNYPLDFSIFSTPPSDTLKSQQLSNLAGDSVGVVYATDNRFNQMEQEWSQDNQFWRSSYIVLCFLVFVFLFFVGAVDTISWSFALLIQLLFIGIGWLIFNYTDLLFYWAQSLAETTNTSLTTSVVQQLGKVFTNVVFALLATIAIARKLPFFNRKLKATSYLSSIGIASLFGTINALAIPAVFNWIYQYTIIGNIRLLDLRIFPYGRTIVLYLVVGISLLALGILLITLNRFLFRTTRSHIKLSVSILSISFIISLFAVQILVLEQAALNWIFYSSICSFICIAGIALGHSKRNVWIYSLSPLRHVVLASTLIAAISMPMFYQAYLQNLDQELLKTARNFAREEDNQAEQLTEQLLITLEKEFRSVTYDDIRNNPSSLQARFTQTIQNFLQPQWNSYSFDLQLVNRYEELIADYSTNLNSPEWVDDFSINSYELATEILQITKSAIRPVVQQPNVVNQEDYSTFYRGWIPVYGPSTQTPIAWILCSVYKERPQFNKPIRAVMASLTYEDWNSAFLMQKYENEQLVNTRQQGFAGYFPKYQRLNQSEVQALASDSLIYFTNNTAESTYRTLLRKESEAASIKISTSLAEYRVILFSFFRFCFTLLIVGCLIALILHLLSGGYLPFLGEKKRFQDRILDSFLLATLIFLGFLIATSHYAIKQQNQDIVRQELFDKLERLAGSIESNEMVRNHLNLGSSFSLESLATPWNADATLYTKHNAQHKVSETTTPQIYQQHLLPTALPYEIFNQLYVQQQRDAFATVNLAGQSLLIGYRLILNQEREPVATLAIPTFLESPKYDQQLLETTSYLILAYLLVFGLFILGSAFISKSLTRPLNYIQSGLNKISGGNLDTTIPVTSHDEIGNLAKAYNKMVFRLKKLQKELAEAEREAAWKEMAQQVAHEIKNPLTPMKLNVQHLERQLKTGNNEGPELKARIQKITGNLIEQIQSLSNIASDFSKFSQPVEEDFTTVDLGALLTSVAQLYEHDKKMDISLQLSSRPIKVQGATDDLKRVFINMVKNAYEAMDGEGGHIALSLYERKGHAFVEVEDNGRGIPEENRGNVFVPSFSTKSGGTGLGLAICKKIIDAHGGSISFASVEGEGTTFVIKLALS</sequence>
<dbReference type="InterPro" id="IPR003660">
    <property type="entry name" value="HAMP_dom"/>
</dbReference>
<gene>
    <name evidence="25" type="ORF">J6I44_11285</name>
</gene>
<dbReference type="SUPFAM" id="SSF55874">
    <property type="entry name" value="ATPase domain of HSP90 chaperone/DNA topoisomerase II/histidine kinase"/>
    <property type="match status" value="1"/>
</dbReference>
<dbReference type="InterPro" id="IPR003661">
    <property type="entry name" value="HisK_dim/P_dom"/>
</dbReference>
<feature type="transmembrane region" description="Helical" evidence="22">
    <location>
        <begin position="400"/>
        <end position="420"/>
    </location>
</feature>
<evidence type="ECO:0000256" key="22">
    <source>
        <dbReference type="SAM" id="Phobius"/>
    </source>
</evidence>
<dbReference type="Gene3D" id="3.30.565.10">
    <property type="entry name" value="Histidine kinase-like ATPase, C-terminal domain"/>
    <property type="match status" value="1"/>
</dbReference>
<feature type="coiled-coil region" evidence="21">
    <location>
        <begin position="1058"/>
        <end position="1085"/>
    </location>
</feature>
<evidence type="ECO:0000256" key="16">
    <source>
        <dbReference type="ARBA" id="ARBA00023016"/>
    </source>
</evidence>
<evidence type="ECO:0000256" key="13">
    <source>
        <dbReference type="ARBA" id="ARBA00022842"/>
    </source>
</evidence>
<keyword evidence="10" id="KW-0418">Kinase</keyword>
<feature type="transmembrane region" description="Helical" evidence="22">
    <location>
        <begin position="829"/>
        <end position="849"/>
    </location>
</feature>
<keyword evidence="18" id="KW-0464">Manganese</keyword>
<feature type="transmembrane region" description="Helical" evidence="22">
    <location>
        <begin position="997"/>
        <end position="1016"/>
    </location>
</feature>
<keyword evidence="12" id="KW-0067">ATP-binding</keyword>
<dbReference type="CDD" id="cd06225">
    <property type="entry name" value="HAMP"/>
    <property type="match status" value="1"/>
</dbReference>
<keyword evidence="7" id="KW-0597">Phosphoprotein</keyword>
<dbReference type="CDD" id="cd00082">
    <property type="entry name" value="HisKA"/>
    <property type="match status" value="1"/>
</dbReference>
<keyword evidence="9" id="KW-0547">Nucleotide-binding</keyword>
<evidence type="ECO:0000256" key="2">
    <source>
        <dbReference type="ARBA" id="ARBA00001936"/>
    </source>
</evidence>
<dbReference type="Pfam" id="PF00672">
    <property type="entry name" value="HAMP"/>
    <property type="match status" value="1"/>
</dbReference>
<dbReference type="Gene3D" id="6.10.340.10">
    <property type="match status" value="1"/>
</dbReference>
<dbReference type="SMART" id="SM00388">
    <property type="entry name" value="HisKA"/>
    <property type="match status" value="1"/>
</dbReference>
<dbReference type="SUPFAM" id="SSF47384">
    <property type="entry name" value="Homodimeric domain of signal transducing histidine kinase"/>
    <property type="match status" value="1"/>
</dbReference>
<feature type="transmembrane region" description="Helical" evidence="22">
    <location>
        <begin position="274"/>
        <end position="299"/>
    </location>
</feature>
<evidence type="ECO:0000256" key="9">
    <source>
        <dbReference type="ARBA" id="ARBA00022741"/>
    </source>
</evidence>
<comment type="caution">
    <text evidence="25">The sequence shown here is derived from an EMBL/GenBank/DDBJ whole genome shotgun (WGS) entry which is preliminary data.</text>
</comment>
<feature type="domain" description="Histidine kinase" evidence="23">
    <location>
        <begin position="1087"/>
        <end position="1299"/>
    </location>
</feature>
<accession>A0ABT3PNL0</accession>
<evidence type="ECO:0000259" key="24">
    <source>
        <dbReference type="PROSITE" id="PS50885"/>
    </source>
</evidence>
<dbReference type="InterPro" id="IPR004358">
    <property type="entry name" value="Sig_transdc_His_kin-like_C"/>
</dbReference>
<dbReference type="InterPro" id="IPR036890">
    <property type="entry name" value="HATPase_C_sf"/>
</dbReference>
<dbReference type="PROSITE" id="PS50885">
    <property type="entry name" value="HAMP"/>
    <property type="match status" value="1"/>
</dbReference>
<dbReference type="EC" id="2.7.13.3" evidence="5"/>
<proteinExistence type="predicted"/>
<evidence type="ECO:0000256" key="3">
    <source>
        <dbReference type="ARBA" id="ARBA00001946"/>
    </source>
</evidence>
<comment type="cofactor">
    <cofactor evidence="3">
        <name>Mg(2+)</name>
        <dbReference type="ChEBI" id="CHEBI:18420"/>
    </cofactor>
</comment>
<name>A0ABT3PNL0_9BACT</name>
<evidence type="ECO:0000256" key="10">
    <source>
        <dbReference type="ARBA" id="ARBA00022777"/>
    </source>
</evidence>
<keyword evidence="22" id="KW-1133">Transmembrane helix</keyword>
<feature type="domain" description="HAMP" evidence="24">
    <location>
        <begin position="1018"/>
        <end position="1070"/>
    </location>
</feature>
<feature type="transmembrane region" description="Helical" evidence="22">
    <location>
        <begin position="432"/>
        <end position="454"/>
    </location>
</feature>
<keyword evidence="21" id="KW-0175">Coiled coil</keyword>
<dbReference type="EMBL" id="JAGGJA010000007">
    <property type="protein sequence ID" value="MCW9707439.1"/>
    <property type="molecule type" value="Genomic_DNA"/>
</dbReference>
<comment type="subcellular location">
    <subcellularLocation>
        <location evidence="4">Cell membrane</location>
        <topology evidence="4">Multi-pass membrane protein</topology>
    </subcellularLocation>
</comment>
<dbReference type="Pfam" id="PF00512">
    <property type="entry name" value="HisKA"/>
    <property type="match status" value="1"/>
</dbReference>
<dbReference type="SMART" id="SM00387">
    <property type="entry name" value="HATPase_c"/>
    <property type="match status" value="1"/>
</dbReference>
<keyword evidence="17" id="KW-0843">Virulence</keyword>
<feature type="transmembrane region" description="Helical" evidence="22">
    <location>
        <begin position="358"/>
        <end position="380"/>
    </location>
</feature>
<evidence type="ECO:0000256" key="8">
    <source>
        <dbReference type="ARBA" id="ARBA00022679"/>
    </source>
</evidence>
<dbReference type="RefSeq" id="WP_265766225.1">
    <property type="nucleotide sequence ID" value="NZ_JAGGJA010000007.1"/>
</dbReference>
<dbReference type="InterPro" id="IPR005467">
    <property type="entry name" value="His_kinase_dom"/>
</dbReference>
<dbReference type="PANTHER" id="PTHR44936:SF9">
    <property type="entry name" value="SENSOR PROTEIN CREC"/>
    <property type="match status" value="1"/>
</dbReference>
<evidence type="ECO:0000256" key="5">
    <source>
        <dbReference type="ARBA" id="ARBA00012438"/>
    </source>
</evidence>
<keyword evidence="6" id="KW-1003">Cell membrane</keyword>
<keyword evidence="16" id="KW-0346">Stress response</keyword>
<keyword evidence="15" id="KW-0902">Two-component regulatory system</keyword>
<dbReference type="InterPro" id="IPR050980">
    <property type="entry name" value="2C_sensor_his_kinase"/>
</dbReference>
<dbReference type="SMART" id="SM00304">
    <property type="entry name" value="HAMP"/>
    <property type="match status" value="1"/>
</dbReference>
<evidence type="ECO:0000256" key="4">
    <source>
        <dbReference type="ARBA" id="ARBA00004651"/>
    </source>
</evidence>
<evidence type="ECO:0000256" key="7">
    <source>
        <dbReference type="ARBA" id="ARBA00022553"/>
    </source>
</evidence>
<keyword evidence="11" id="KW-0378">Hydrolase</keyword>
<evidence type="ECO:0000256" key="21">
    <source>
        <dbReference type="SAM" id="Coils"/>
    </source>
</evidence>
<dbReference type="PROSITE" id="PS50109">
    <property type="entry name" value="HIS_KIN"/>
    <property type="match status" value="1"/>
</dbReference>
<evidence type="ECO:0000256" key="15">
    <source>
        <dbReference type="ARBA" id="ARBA00023012"/>
    </source>
</evidence>
<dbReference type="Pfam" id="PF02518">
    <property type="entry name" value="HATPase_c"/>
    <property type="match status" value="1"/>
</dbReference>
<evidence type="ECO:0000256" key="6">
    <source>
        <dbReference type="ARBA" id="ARBA00022475"/>
    </source>
</evidence>
<evidence type="ECO:0000259" key="23">
    <source>
        <dbReference type="PROSITE" id="PS50109"/>
    </source>
</evidence>
<dbReference type="SUPFAM" id="SSF158472">
    <property type="entry name" value="HAMP domain-like"/>
    <property type="match status" value="1"/>
</dbReference>
<feature type="coiled-coil region" evidence="21">
    <location>
        <begin position="517"/>
        <end position="545"/>
    </location>
</feature>
<evidence type="ECO:0000313" key="25">
    <source>
        <dbReference type="EMBL" id="MCW9707439.1"/>
    </source>
</evidence>
<organism evidence="25 26">
    <name type="scientific">Fodinibius salsisoli</name>
    <dbReference type="NCBI Taxonomy" id="2820877"/>
    <lineage>
        <taxon>Bacteria</taxon>
        <taxon>Pseudomonadati</taxon>
        <taxon>Balneolota</taxon>
        <taxon>Balneolia</taxon>
        <taxon>Balneolales</taxon>
        <taxon>Balneolaceae</taxon>
        <taxon>Fodinibius</taxon>
    </lineage>
</organism>
<comment type="cofactor">
    <cofactor evidence="2">
        <name>Mn(2+)</name>
        <dbReference type="ChEBI" id="CHEBI:29035"/>
    </cofactor>
</comment>
<keyword evidence="8" id="KW-0808">Transferase</keyword>
<dbReference type="Gene3D" id="1.10.287.130">
    <property type="match status" value="1"/>
</dbReference>
<evidence type="ECO:0000256" key="12">
    <source>
        <dbReference type="ARBA" id="ARBA00022840"/>
    </source>
</evidence>
<dbReference type="InterPro" id="IPR036097">
    <property type="entry name" value="HisK_dim/P_sf"/>
</dbReference>
<evidence type="ECO:0000256" key="18">
    <source>
        <dbReference type="ARBA" id="ARBA00023211"/>
    </source>
</evidence>
<evidence type="ECO:0000256" key="19">
    <source>
        <dbReference type="ARBA" id="ARBA00040454"/>
    </source>
</evidence>
<comment type="catalytic activity">
    <reaction evidence="1">
        <text>ATP + protein L-histidine = ADP + protein N-phospho-L-histidine.</text>
        <dbReference type="EC" id="2.7.13.3"/>
    </reaction>
</comment>
<feature type="transmembrane region" description="Helical" evidence="22">
    <location>
        <begin position="319"/>
        <end position="337"/>
    </location>
</feature>
<keyword evidence="13" id="KW-0460">Magnesium</keyword>
<evidence type="ECO:0000256" key="17">
    <source>
        <dbReference type="ARBA" id="ARBA00023026"/>
    </source>
</evidence>
<dbReference type="PANTHER" id="PTHR44936">
    <property type="entry name" value="SENSOR PROTEIN CREC"/>
    <property type="match status" value="1"/>
</dbReference>
<keyword evidence="22" id="KW-0812">Transmembrane</keyword>
<evidence type="ECO:0000313" key="26">
    <source>
        <dbReference type="Proteomes" id="UP001207918"/>
    </source>
</evidence>
<evidence type="ECO:0000256" key="1">
    <source>
        <dbReference type="ARBA" id="ARBA00000085"/>
    </source>
</evidence>
<evidence type="ECO:0000256" key="11">
    <source>
        <dbReference type="ARBA" id="ARBA00022801"/>
    </source>
</evidence>
<protein>
    <recommendedName>
        <fullName evidence="19">Signal transduction histidine-protein kinase/phosphatase MprB</fullName>
        <ecNumber evidence="5">2.7.13.3</ecNumber>
    </recommendedName>
    <alternativeName>
        <fullName evidence="20">Mycobacterial persistence regulator B</fullName>
    </alternativeName>
</protein>
<dbReference type="Proteomes" id="UP001207918">
    <property type="component" value="Unassembled WGS sequence"/>
</dbReference>
<feature type="transmembrane region" description="Helical" evidence="22">
    <location>
        <begin position="782"/>
        <end position="808"/>
    </location>
</feature>
<dbReference type="PRINTS" id="PR00344">
    <property type="entry name" value="BCTRLSENSOR"/>
</dbReference>
<evidence type="ECO:0000256" key="14">
    <source>
        <dbReference type="ARBA" id="ARBA00022912"/>
    </source>
</evidence>
<dbReference type="CDD" id="cd00075">
    <property type="entry name" value="HATPase"/>
    <property type="match status" value="1"/>
</dbReference>
<evidence type="ECO:0000256" key="20">
    <source>
        <dbReference type="ARBA" id="ARBA00041776"/>
    </source>
</evidence>
<keyword evidence="26" id="KW-1185">Reference proteome</keyword>